<dbReference type="AlphaFoldDB" id="A0A6S6PFV2"/>
<gene>
    <name evidence="2" type="ORF">AAJCM20276_01150</name>
</gene>
<sequence length="131" mass="14367">MSSNLTQKDGLPPFSDPQIFLRQSHGDRSVLDAPHDAPVGGESKRVPMVKPPQQFLPDVPWRVYSPRETSILTGNSERTLQRLRVKGGGPEFVKLTGKKIGYTGEALRRWIESRSVRSTSDASVRLAGGAA</sequence>
<evidence type="ECO:0000313" key="3">
    <source>
        <dbReference type="Proteomes" id="UP000515220"/>
    </source>
</evidence>
<dbReference type="SUPFAM" id="SSF46955">
    <property type="entry name" value="Putative DNA-binding domain"/>
    <property type="match status" value="1"/>
</dbReference>
<evidence type="ECO:0000313" key="2">
    <source>
        <dbReference type="EMBL" id="BCI65491.1"/>
    </source>
</evidence>
<evidence type="ECO:0008006" key="4">
    <source>
        <dbReference type="Google" id="ProtNLM"/>
    </source>
</evidence>
<evidence type="ECO:0000256" key="1">
    <source>
        <dbReference type="SAM" id="MobiDB-lite"/>
    </source>
</evidence>
<dbReference type="InterPro" id="IPR009061">
    <property type="entry name" value="DNA-bd_dom_put_sf"/>
</dbReference>
<proteinExistence type="predicted"/>
<protein>
    <recommendedName>
        <fullName evidence="4">Helix-turn-helix domain-containing protein</fullName>
    </recommendedName>
</protein>
<feature type="region of interest" description="Disordered" evidence="1">
    <location>
        <begin position="1"/>
        <end position="52"/>
    </location>
</feature>
<dbReference type="Proteomes" id="UP000515220">
    <property type="component" value="Chromosome"/>
</dbReference>
<name>A0A6S6PFV2_ACEAC</name>
<feature type="compositionally biased region" description="Basic and acidic residues" evidence="1">
    <location>
        <begin position="24"/>
        <end position="35"/>
    </location>
</feature>
<dbReference type="EMBL" id="AP023326">
    <property type="protein sequence ID" value="BCI65491.1"/>
    <property type="molecule type" value="Genomic_DNA"/>
</dbReference>
<accession>A0A6S6PFV2</accession>
<organism evidence="2 3">
    <name type="scientific">Acetobacter aceti</name>
    <dbReference type="NCBI Taxonomy" id="435"/>
    <lineage>
        <taxon>Bacteria</taxon>
        <taxon>Pseudomonadati</taxon>
        <taxon>Pseudomonadota</taxon>
        <taxon>Alphaproteobacteria</taxon>
        <taxon>Acetobacterales</taxon>
        <taxon>Acetobacteraceae</taxon>
        <taxon>Acetobacter</taxon>
        <taxon>Acetobacter subgen. Acetobacter</taxon>
    </lineage>
</organism>
<reference evidence="2 3" key="1">
    <citation type="submission" date="2020-07" db="EMBL/GenBank/DDBJ databases">
        <title>Complete Genome Sequence of an acetic acid bacterium, Acetobacter aceti JCM20276.</title>
        <authorList>
            <person name="Hirose Y."/>
            <person name="Mihara H."/>
        </authorList>
    </citation>
    <scope>NUCLEOTIDE SEQUENCE [LARGE SCALE GENOMIC DNA]</scope>
    <source>
        <strain evidence="2 3">JCM20276</strain>
    </source>
</reference>